<gene>
    <name evidence="10" type="ORF">HNP48_001344</name>
</gene>
<accession>A0A7X0PB71</accession>
<dbReference type="GO" id="GO:0051607">
    <property type="term" value="P:defense response to virus"/>
    <property type="evidence" value="ECO:0007669"/>
    <property type="project" value="UniProtKB-KW"/>
</dbReference>
<dbReference type="Pfam" id="PF18967">
    <property type="entry name" value="PycTM"/>
    <property type="match status" value="1"/>
</dbReference>
<evidence type="ECO:0000256" key="7">
    <source>
        <dbReference type="ARBA" id="ARBA00023136"/>
    </source>
</evidence>
<evidence type="ECO:0000256" key="4">
    <source>
        <dbReference type="ARBA" id="ARBA00022741"/>
    </source>
</evidence>
<keyword evidence="7 8" id="KW-0472">Membrane</keyword>
<feature type="domain" description="Pycsar effector protein" evidence="9">
    <location>
        <begin position="11"/>
        <end position="161"/>
    </location>
</feature>
<keyword evidence="4" id="KW-0547">Nucleotide-binding</keyword>
<keyword evidence="3 8" id="KW-0812">Transmembrane</keyword>
<protein>
    <recommendedName>
        <fullName evidence="9">Pycsar effector protein domain-containing protein</fullName>
    </recommendedName>
</protein>
<keyword evidence="11" id="KW-1185">Reference proteome</keyword>
<proteinExistence type="predicted"/>
<evidence type="ECO:0000256" key="2">
    <source>
        <dbReference type="ARBA" id="ARBA00022475"/>
    </source>
</evidence>
<dbReference type="GO" id="GO:0000166">
    <property type="term" value="F:nucleotide binding"/>
    <property type="evidence" value="ECO:0007669"/>
    <property type="project" value="UniProtKB-KW"/>
</dbReference>
<evidence type="ECO:0000259" key="9">
    <source>
        <dbReference type="Pfam" id="PF18967"/>
    </source>
</evidence>
<feature type="transmembrane region" description="Helical" evidence="8">
    <location>
        <begin position="144"/>
        <end position="162"/>
    </location>
</feature>
<evidence type="ECO:0000256" key="1">
    <source>
        <dbReference type="ARBA" id="ARBA00004236"/>
    </source>
</evidence>
<evidence type="ECO:0000256" key="6">
    <source>
        <dbReference type="ARBA" id="ARBA00023118"/>
    </source>
</evidence>
<comment type="caution">
    <text evidence="10">The sequence shown here is derived from an EMBL/GenBank/DDBJ whole genome shotgun (WGS) entry which is preliminary data.</text>
</comment>
<dbReference type="AlphaFoldDB" id="A0A7X0PB71"/>
<comment type="subcellular location">
    <subcellularLocation>
        <location evidence="1">Cell membrane</location>
    </subcellularLocation>
</comment>
<evidence type="ECO:0000313" key="10">
    <source>
        <dbReference type="EMBL" id="MBB6558680.1"/>
    </source>
</evidence>
<keyword evidence="2" id="KW-1003">Cell membrane</keyword>
<feature type="transmembrane region" description="Helical" evidence="8">
    <location>
        <begin position="59"/>
        <end position="82"/>
    </location>
</feature>
<evidence type="ECO:0000256" key="5">
    <source>
        <dbReference type="ARBA" id="ARBA00022989"/>
    </source>
</evidence>
<dbReference type="RefSeq" id="WP_184856111.1">
    <property type="nucleotide sequence ID" value="NZ_JACHLK010000002.1"/>
</dbReference>
<evidence type="ECO:0000256" key="3">
    <source>
        <dbReference type="ARBA" id="ARBA00022692"/>
    </source>
</evidence>
<dbReference type="InterPro" id="IPR043760">
    <property type="entry name" value="PycTM_dom"/>
</dbReference>
<sequence length="164" mass="17929">MSTENERLQTAQWVLERNLGWVAAAEVKVGVIVAIDTAMLGGLGAAFSTADVAMRTQWAYLFTLGAALCLGIGLVCAAFAVLPRVNGPATSLLFFGRIGKTEEADYINSFKGASIDALLTDWTSQIHRNAQIACEKFRWVRHGMLWSFLAILPWFAAIITLIHK</sequence>
<organism evidence="10 11">
    <name type="scientific">Acidovorax soli</name>
    <dbReference type="NCBI Taxonomy" id="592050"/>
    <lineage>
        <taxon>Bacteria</taxon>
        <taxon>Pseudomonadati</taxon>
        <taxon>Pseudomonadota</taxon>
        <taxon>Betaproteobacteria</taxon>
        <taxon>Burkholderiales</taxon>
        <taxon>Comamonadaceae</taxon>
        <taxon>Acidovorax</taxon>
    </lineage>
</organism>
<keyword evidence="6" id="KW-0051">Antiviral defense</keyword>
<keyword evidence="5 8" id="KW-1133">Transmembrane helix</keyword>
<dbReference type="EMBL" id="JACHLK010000002">
    <property type="protein sequence ID" value="MBB6558680.1"/>
    <property type="molecule type" value="Genomic_DNA"/>
</dbReference>
<dbReference type="GO" id="GO:0005886">
    <property type="term" value="C:plasma membrane"/>
    <property type="evidence" value="ECO:0007669"/>
    <property type="project" value="UniProtKB-SubCell"/>
</dbReference>
<evidence type="ECO:0000313" key="11">
    <source>
        <dbReference type="Proteomes" id="UP000575083"/>
    </source>
</evidence>
<reference evidence="10 11" key="1">
    <citation type="submission" date="2020-08" db="EMBL/GenBank/DDBJ databases">
        <title>Functional genomics of gut bacteria from endangered species of beetles.</title>
        <authorList>
            <person name="Carlos-Shanley C."/>
        </authorList>
    </citation>
    <scope>NUCLEOTIDE SEQUENCE [LARGE SCALE GENOMIC DNA]</scope>
    <source>
        <strain evidence="10 11">S00198</strain>
    </source>
</reference>
<name>A0A7X0PB71_9BURK</name>
<feature type="transmembrane region" description="Helical" evidence="8">
    <location>
        <begin position="20"/>
        <end position="47"/>
    </location>
</feature>
<dbReference type="Proteomes" id="UP000575083">
    <property type="component" value="Unassembled WGS sequence"/>
</dbReference>
<evidence type="ECO:0000256" key="8">
    <source>
        <dbReference type="SAM" id="Phobius"/>
    </source>
</evidence>